<dbReference type="EMBL" id="JACHVS010000001">
    <property type="protein sequence ID" value="MBB2995903.1"/>
    <property type="molecule type" value="Genomic_DNA"/>
</dbReference>
<evidence type="ECO:0000313" key="1">
    <source>
        <dbReference type="EMBL" id="MBB2995903.1"/>
    </source>
</evidence>
<reference evidence="1 2" key="1">
    <citation type="submission" date="2020-08" db="EMBL/GenBank/DDBJ databases">
        <title>Sequencing the genomes of 1000 actinobacteria strains.</title>
        <authorList>
            <person name="Klenk H.-P."/>
        </authorList>
    </citation>
    <scope>NUCLEOTIDE SEQUENCE [LARGE SCALE GENOMIC DNA]</scope>
    <source>
        <strain evidence="1 2">DSM 22826</strain>
    </source>
</reference>
<name>A0A839QJY4_9MICC</name>
<accession>A0A839QJY4</accession>
<protein>
    <submittedName>
        <fullName evidence="1">Uncharacterized protein</fullName>
    </submittedName>
</protein>
<dbReference type="RefSeq" id="WP_183511097.1">
    <property type="nucleotide sequence ID" value="NZ_BAABGK010000042.1"/>
</dbReference>
<sequence length="100" mass="11567">MPITEDSRSLDIREIEGYLRQDRGHAKKVARYLARQVFRDEETSKRELPSGWHSILHPPKVSFVRRMGWSPFKYGGGTQIIRTQENGPEVESAKSHFEAV</sequence>
<evidence type="ECO:0000313" key="2">
    <source>
        <dbReference type="Proteomes" id="UP000523000"/>
    </source>
</evidence>
<organism evidence="1 2">
    <name type="scientific">Paeniglutamicibacter cryotolerans</name>
    <dbReference type="NCBI Taxonomy" id="670079"/>
    <lineage>
        <taxon>Bacteria</taxon>
        <taxon>Bacillati</taxon>
        <taxon>Actinomycetota</taxon>
        <taxon>Actinomycetes</taxon>
        <taxon>Micrococcales</taxon>
        <taxon>Micrococcaceae</taxon>
        <taxon>Paeniglutamicibacter</taxon>
    </lineage>
</organism>
<comment type="caution">
    <text evidence="1">The sequence shown here is derived from an EMBL/GenBank/DDBJ whole genome shotgun (WGS) entry which is preliminary data.</text>
</comment>
<gene>
    <name evidence="1" type="ORF">E9229_002094</name>
</gene>
<dbReference type="AlphaFoldDB" id="A0A839QJY4"/>
<dbReference type="Proteomes" id="UP000523000">
    <property type="component" value="Unassembled WGS sequence"/>
</dbReference>
<proteinExistence type="predicted"/>
<keyword evidence="2" id="KW-1185">Reference proteome</keyword>